<evidence type="ECO:0000313" key="3">
    <source>
        <dbReference type="Proteomes" id="UP000054481"/>
    </source>
</evidence>
<dbReference type="AlphaFoldDB" id="A0A0F8A441"/>
<protein>
    <submittedName>
        <fullName evidence="2">Uncharacterized protein</fullName>
    </submittedName>
</protein>
<evidence type="ECO:0000256" key="1">
    <source>
        <dbReference type="SAM" id="SignalP"/>
    </source>
</evidence>
<name>A0A0F8A441_9HYPO</name>
<dbReference type="EMBL" id="KQ030540">
    <property type="protein sequence ID" value="KJZ72919.1"/>
    <property type="molecule type" value="Genomic_DNA"/>
</dbReference>
<dbReference type="OrthoDB" id="2910287at2759"/>
<gene>
    <name evidence="2" type="ORF">HIM_07682</name>
</gene>
<accession>A0A0F8A441</accession>
<dbReference type="Proteomes" id="UP000054481">
    <property type="component" value="Unassembled WGS sequence"/>
</dbReference>
<keyword evidence="3" id="KW-1185">Reference proteome</keyword>
<reference evidence="2 3" key="1">
    <citation type="journal article" date="2014" name="Genome Biol. Evol.">
        <title>Comparative genomics and transcriptomics analyses reveal divergent lifestyle features of nematode endoparasitic fungus Hirsutella minnesotensis.</title>
        <authorList>
            <person name="Lai Y."/>
            <person name="Liu K."/>
            <person name="Zhang X."/>
            <person name="Zhang X."/>
            <person name="Li K."/>
            <person name="Wang N."/>
            <person name="Shu C."/>
            <person name="Wu Y."/>
            <person name="Wang C."/>
            <person name="Bushley K.E."/>
            <person name="Xiang M."/>
            <person name="Liu X."/>
        </authorList>
    </citation>
    <scope>NUCLEOTIDE SEQUENCE [LARGE SCALE GENOMIC DNA]</scope>
    <source>
        <strain evidence="2 3">3608</strain>
    </source>
</reference>
<sequence>MKFLAMMLAVVTALLSMASASPLAKRELGGVRLCTGPNATGKCSYKVYEMNKCHQLRAPFYGNTSTFETDGEPFACFPRLTDCGGMCRSPTGCTFGAVDFTYEHKYNLAEIQWNTLIKSFDCMPTRRT</sequence>
<feature type="chain" id="PRO_5002526823" evidence="1">
    <location>
        <begin position="21"/>
        <end position="128"/>
    </location>
</feature>
<proteinExistence type="predicted"/>
<organism evidence="2 3">
    <name type="scientific">Hirsutella minnesotensis 3608</name>
    <dbReference type="NCBI Taxonomy" id="1043627"/>
    <lineage>
        <taxon>Eukaryota</taxon>
        <taxon>Fungi</taxon>
        <taxon>Dikarya</taxon>
        <taxon>Ascomycota</taxon>
        <taxon>Pezizomycotina</taxon>
        <taxon>Sordariomycetes</taxon>
        <taxon>Hypocreomycetidae</taxon>
        <taxon>Hypocreales</taxon>
        <taxon>Ophiocordycipitaceae</taxon>
        <taxon>Hirsutella</taxon>
    </lineage>
</organism>
<keyword evidence="1" id="KW-0732">Signal</keyword>
<evidence type="ECO:0000313" key="2">
    <source>
        <dbReference type="EMBL" id="KJZ72919.1"/>
    </source>
</evidence>
<feature type="signal peptide" evidence="1">
    <location>
        <begin position="1"/>
        <end position="20"/>
    </location>
</feature>